<dbReference type="SUPFAM" id="SSF46785">
    <property type="entry name" value="Winged helix' DNA-binding domain"/>
    <property type="match status" value="1"/>
</dbReference>
<dbReference type="SMART" id="SM00895">
    <property type="entry name" value="FCD"/>
    <property type="match status" value="1"/>
</dbReference>
<organism evidence="5 6">
    <name type="scientific">Syntrophobacter fumaroxidans (strain DSM 10017 / MPOB)</name>
    <dbReference type="NCBI Taxonomy" id="335543"/>
    <lineage>
        <taxon>Bacteria</taxon>
        <taxon>Pseudomonadati</taxon>
        <taxon>Thermodesulfobacteriota</taxon>
        <taxon>Syntrophobacteria</taxon>
        <taxon>Syntrophobacterales</taxon>
        <taxon>Syntrophobacteraceae</taxon>
        <taxon>Syntrophobacter</taxon>
    </lineage>
</organism>
<dbReference type="EMBL" id="CP000478">
    <property type="protein sequence ID" value="ABK17998.1"/>
    <property type="molecule type" value="Genomic_DNA"/>
</dbReference>
<dbReference type="RefSeq" id="WP_011699167.1">
    <property type="nucleotide sequence ID" value="NC_008554.1"/>
</dbReference>
<dbReference type="Gene3D" id="1.20.120.530">
    <property type="entry name" value="GntR ligand-binding domain-like"/>
    <property type="match status" value="1"/>
</dbReference>
<dbReference type="InterPro" id="IPR000524">
    <property type="entry name" value="Tscrpt_reg_HTH_GntR"/>
</dbReference>
<dbReference type="OrthoDB" id="5420670at2"/>
<accession>A0LKP6</accession>
<evidence type="ECO:0000256" key="3">
    <source>
        <dbReference type="ARBA" id="ARBA00023163"/>
    </source>
</evidence>
<evidence type="ECO:0000313" key="5">
    <source>
        <dbReference type="EMBL" id="ABK17998.1"/>
    </source>
</evidence>
<dbReference type="InterPro" id="IPR008920">
    <property type="entry name" value="TF_FadR/GntR_C"/>
</dbReference>
<dbReference type="HOGENOM" id="CLU_017584_5_4_7"/>
<dbReference type="PANTHER" id="PTHR43537">
    <property type="entry name" value="TRANSCRIPTIONAL REGULATOR, GNTR FAMILY"/>
    <property type="match status" value="1"/>
</dbReference>
<dbReference type="GO" id="GO:0003700">
    <property type="term" value="F:DNA-binding transcription factor activity"/>
    <property type="evidence" value="ECO:0007669"/>
    <property type="project" value="InterPro"/>
</dbReference>
<feature type="domain" description="HTH gntR-type" evidence="4">
    <location>
        <begin position="6"/>
        <end position="73"/>
    </location>
</feature>
<keyword evidence="2" id="KW-0238">DNA-binding</keyword>
<evidence type="ECO:0000259" key="4">
    <source>
        <dbReference type="PROSITE" id="PS50949"/>
    </source>
</evidence>
<dbReference type="InterPro" id="IPR011711">
    <property type="entry name" value="GntR_C"/>
</dbReference>
<evidence type="ECO:0000313" key="6">
    <source>
        <dbReference type="Proteomes" id="UP000001784"/>
    </source>
</evidence>
<dbReference type="STRING" id="335543.Sfum_2317"/>
<sequence>MQETETSKNIEAYQAIKQLIVNQRLFPGQKLIYRDLEEMLGMSKTPIINSLMRLEQEGFVVSKRNRGFFMKEVSAREAEQIFELRERLEVISLEYAVKHRNAEDLRALEKKISLYENHKALIYDRKRWEIDTAIHMQIATMSKNDFFTSMIKSFYDSIYFILNVVHLTPHINKFNEEHRILHAAIRDRDVTVATEVIRSHIQAAGKLLIAALSVRE</sequence>
<name>A0LKP6_SYNFM</name>
<dbReference type="KEGG" id="sfu:Sfum_2317"/>
<dbReference type="InterPro" id="IPR036390">
    <property type="entry name" value="WH_DNA-bd_sf"/>
</dbReference>
<proteinExistence type="predicted"/>
<keyword evidence="6" id="KW-1185">Reference proteome</keyword>
<dbReference type="SMART" id="SM00345">
    <property type="entry name" value="HTH_GNTR"/>
    <property type="match status" value="1"/>
</dbReference>
<evidence type="ECO:0000256" key="1">
    <source>
        <dbReference type="ARBA" id="ARBA00023015"/>
    </source>
</evidence>
<evidence type="ECO:0000256" key="2">
    <source>
        <dbReference type="ARBA" id="ARBA00023125"/>
    </source>
</evidence>
<dbReference type="PANTHER" id="PTHR43537:SF51">
    <property type="entry name" value="HTH-TYPE TRANSCRIPTIONAL REGULATOR LGOR-RELATED"/>
    <property type="match status" value="1"/>
</dbReference>
<dbReference type="InParanoid" id="A0LKP6"/>
<dbReference type="SUPFAM" id="SSF48008">
    <property type="entry name" value="GntR ligand-binding domain-like"/>
    <property type="match status" value="1"/>
</dbReference>
<dbReference type="PROSITE" id="PS50949">
    <property type="entry name" value="HTH_GNTR"/>
    <property type="match status" value="1"/>
</dbReference>
<dbReference type="eggNOG" id="COG1802">
    <property type="taxonomic scope" value="Bacteria"/>
</dbReference>
<protein>
    <submittedName>
        <fullName evidence="5">Transcriptional regulator, GntR family</fullName>
    </submittedName>
</protein>
<reference evidence="5 6" key="1">
    <citation type="submission" date="2006-10" db="EMBL/GenBank/DDBJ databases">
        <title>Complete sequence of Syntrophobacter fumaroxidans MPOB.</title>
        <authorList>
            <consortium name="US DOE Joint Genome Institute"/>
            <person name="Copeland A."/>
            <person name="Lucas S."/>
            <person name="Lapidus A."/>
            <person name="Barry K."/>
            <person name="Detter J.C."/>
            <person name="Glavina del Rio T."/>
            <person name="Hammon N."/>
            <person name="Israni S."/>
            <person name="Pitluck S."/>
            <person name="Goltsman E.G."/>
            <person name="Martinez M."/>
            <person name="Schmutz J."/>
            <person name="Larimer F."/>
            <person name="Land M."/>
            <person name="Hauser L."/>
            <person name="Kyrpides N."/>
            <person name="Kim E."/>
            <person name="Boone D.R."/>
            <person name="Brockman F."/>
            <person name="Culley D."/>
            <person name="Ferry J."/>
            <person name="Gunsalus R."/>
            <person name="McInerney M.J."/>
            <person name="Morrison M."/>
            <person name="Plugge C."/>
            <person name="Rohlin L."/>
            <person name="Scholten J."/>
            <person name="Sieber J."/>
            <person name="Stams A.J.M."/>
            <person name="Worm P."/>
            <person name="Henstra A.M."/>
            <person name="Richardson P."/>
        </authorList>
    </citation>
    <scope>NUCLEOTIDE SEQUENCE [LARGE SCALE GENOMIC DNA]</scope>
    <source>
        <strain evidence="6">DSM 10017 / MPOB</strain>
    </source>
</reference>
<keyword evidence="1" id="KW-0805">Transcription regulation</keyword>
<keyword evidence="3" id="KW-0804">Transcription</keyword>
<dbReference type="Pfam" id="PF00392">
    <property type="entry name" value="GntR"/>
    <property type="match status" value="1"/>
</dbReference>
<dbReference type="Gene3D" id="1.10.10.10">
    <property type="entry name" value="Winged helix-like DNA-binding domain superfamily/Winged helix DNA-binding domain"/>
    <property type="match status" value="1"/>
</dbReference>
<dbReference type="GO" id="GO:0003677">
    <property type="term" value="F:DNA binding"/>
    <property type="evidence" value="ECO:0007669"/>
    <property type="project" value="UniProtKB-KW"/>
</dbReference>
<dbReference type="InterPro" id="IPR036388">
    <property type="entry name" value="WH-like_DNA-bd_sf"/>
</dbReference>
<dbReference type="Pfam" id="PF07729">
    <property type="entry name" value="FCD"/>
    <property type="match status" value="1"/>
</dbReference>
<dbReference type="CDD" id="cd07377">
    <property type="entry name" value="WHTH_GntR"/>
    <property type="match status" value="1"/>
</dbReference>
<dbReference type="Proteomes" id="UP000001784">
    <property type="component" value="Chromosome"/>
</dbReference>
<gene>
    <name evidence="5" type="ordered locus">Sfum_2317</name>
</gene>
<dbReference type="AlphaFoldDB" id="A0LKP6"/>